<dbReference type="InterPro" id="IPR017462">
    <property type="entry name" value="Sulphur_relay_TusC/DsrF"/>
</dbReference>
<dbReference type="InterPro" id="IPR003787">
    <property type="entry name" value="Sulphur_relay_DsrE/F-like"/>
</dbReference>
<dbReference type="InterPro" id="IPR027396">
    <property type="entry name" value="DsrEFH-like"/>
</dbReference>
<accession>A0A3B1B6J5</accession>
<proteinExistence type="inferred from homology"/>
<evidence type="ECO:0000313" key="2">
    <source>
        <dbReference type="EMBL" id="VAX05890.1"/>
    </source>
</evidence>
<protein>
    <submittedName>
        <fullName evidence="2">tRNA 5-methylaminomethyl-2-thiouridine synthase subunit TusC</fullName>
    </submittedName>
</protein>
<dbReference type="PANTHER" id="PTHR38780:SF1">
    <property type="entry name" value="PROTEIN TUSC"/>
    <property type="match status" value="1"/>
</dbReference>
<dbReference type="PANTHER" id="PTHR38780">
    <property type="entry name" value="PROTEIN TUSC"/>
    <property type="match status" value="1"/>
</dbReference>
<dbReference type="Gene3D" id="3.40.1260.10">
    <property type="entry name" value="DsrEFH-like"/>
    <property type="match status" value="1"/>
</dbReference>
<dbReference type="NCBIfam" id="TIGR03010">
    <property type="entry name" value="sulf_tusC_dsrF"/>
    <property type="match status" value="1"/>
</dbReference>
<sequence length="119" mass="13394">MVKKFLYVNRRAPYGSSYAMEAIDVVLIGAAFDQDISVLFIDDGVFQLKEGQDTLDVDMKNISPALRALDMYDVDKIYVATDAMATRGLKQRDLVIEVEMLSDAKIQDLMDAQDVIFSF</sequence>
<gene>
    <name evidence="2" type="ORF">MNBD_GAMMA26-613</name>
</gene>
<dbReference type="Pfam" id="PF02635">
    <property type="entry name" value="DsrE"/>
    <property type="match status" value="1"/>
</dbReference>
<name>A0A3B1B6J5_9ZZZZ</name>
<comment type="similarity">
    <text evidence="1">Belongs to the DsrF/TusC family.</text>
</comment>
<dbReference type="EMBL" id="UOFX01000010">
    <property type="protein sequence ID" value="VAX05890.1"/>
    <property type="molecule type" value="Genomic_DNA"/>
</dbReference>
<evidence type="ECO:0000256" key="1">
    <source>
        <dbReference type="ARBA" id="ARBA00005996"/>
    </source>
</evidence>
<dbReference type="AlphaFoldDB" id="A0A3B1B6J5"/>
<dbReference type="SUPFAM" id="SSF75169">
    <property type="entry name" value="DsrEFH-like"/>
    <property type="match status" value="1"/>
</dbReference>
<dbReference type="NCBIfam" id="NF001238">
    <property type="entry name" value="PRK00211.1"/>
    <property type="match status" value="1"/>
</dbReference>
<reference evidence="2" key="1">
    <citation type="submission" date="2018-06" db="EMBL/GenBank/DDBJ databases">
        <authorList>
            <person name="Zhirakovskaya E."/>
        </authorList>
    </citation>
    <scope>NUCLEOTIDE SEQUENCE</scope>
</reference>
<organism evidence="2">
    <name type="scientific">hydrothermal vent metagenome</name>
    <dbReference type="NCBI Taxonomy" id="652676"/>
    <lineage>
        <taxon>unclassified sequences</taxon>
        <taxon>metagenomes</taxon>
        <taxon>ecological metagenomes</taxon>
    </lineage>
</organism>